<organism evidence="1">
    <name type="scientific">Pararge aegeria</name>
    <name type="common">speckled wood butterfly</name>
    <dbReference type="NCBI Taxonomy" id="116150"/>
    <lineage>
        <taxon>Eukaryota</taxon>
        <taxon>Metazoa</taxon>
        <taxon>Ecdysozoa</taxon>
        <taxon>Arthropoda</taxon>
        <taxon>Hexapoda</taxon>
        <taxon>Insecta</taxon>
        <taxon>Pterygota</taxon>
        <taxon>Neoptera</taxon>
        <taxon>Endopterygota</taxon>
        <taxon>Lepidoptera</taxon>
        <taxon>Glossata</taxon>
        <taxon>Ditrysia</taxon>
        <taxon>Papilionoidea</taxon>
        <taxon>Nymphalidae</taxon>
        <taxon>Satyrinae</taxon>
        <taxon>Satyrini</taxon>
        <taxon>Parargina</taxon>
        <taxon>Pararge</taxon>
    </lineage>
</organism>
<proteinExistence type="predicted"/>
<name>S4P271_9NEOP</name>
<reference evidence="1" key="2">
    <citation type="submission" date="2013-05" db="EMBL/GenBank/DDBJ databases">
        <authorList>
            <person name="Carter J.-M."/>
            <person name="Baker S.C."/>
            <person name="Pink R."/>
            <person name="Carter D.R.F."/>
            <person name="Collins A."/>
            <person name="Tomlin J."/>
            <person name="Gibbs M."/>
            <person name="Breuker C.J."/>
        </authorList>
    </citation>
    <scope>NUCLEOTIDE SEQUENCE</scope>
    <source>
        <tissue evidence="1">Ovary</tissue>
    </source>
</reference>
<evidence type="ECO:0000313" key="1">
    <source>
        <dbReference type="EMBL" id="JAA85601.1"/>
    </source>
</evidence>
<reference evidence="1" key="1">
    <citation type="journal article" date="2013" name="BMC Genomics">
        <title>Unscrambling butterfly oogenesis.</title>
        <authorList>
            <person name="Carter J.M."/>
            <person name="Baker S.C."/>
            <person name="Pink R."/>
            <person name="Carter D.R."/>
            <person name="Collins A."/>
            <person name="Tomlin J."/>
            <person name="Gibbs M."/>
            <person name="Breuker C.J."/>
        </authorList>
    </citation>
    <scope>NUCLEOTIDE SEQUENCE</scope>
    <source>
        <tissue evidence="1">Ovary</tissue>
    </source>
</reference>
<dbReference type="AlphaFoldDB" id="S4P271"/>
<protein>
    <submittedName>
        <fullName evidence="1">Uncharacterized protein</fullName>
    </submittedName>
</protein>
<dbReference type="EMBL" id="GAIX01006959">
    <property type="protein sequence ID" value="JAA85601.1"/>
    <property type="molecule type" value="Transcribed_RNA"/>
</dbReference>
<sequence length="81" mass="9426">MCHICVHSHTNFKVGFHSPFHPGIMVQTKFVNQSRRTDTHKTSFLMESCWSGTLKYFQFVLSIMLSSDKISLFFSSYSKEL</sequence>
<accession>S4P271</accession>